<dbReference type="Gene3D" id="3.40.50.10140">
    <property type="entry name" value="Toll/interleukin-1 receptor homology (TIR) domain"/>
    <property type="match status" value="1"/>
</dbReference>
<dbReference type="Pfam" id="PF13676">
    <property type="entry name" value="TIR_2"/>
    <property type="match status" value="1"/>
</dbReference>
<dbReference type="InterPro" id="IPR035897">
    <property type="entry name" value="Toll_tir_struct_dom_sf"/>
</dbReference>
<keyword evidence="1" id="KW-0812">Transmembrane</keyword>
<evidence type="ECO:0000259" key="2">
    <source>
        <dbReference type="PROSITE" id="PS50104"/>
    </source>
</evidence>
<protein>
    <recommendedName>
        <fullName evidence="2">TIR domain-containing protein</fullName>
    </recommendedName>
</protein>
<feature type="transmembrane region" description="Helical" evidence="1">
    <location>
        <begin position="226"/>
        <end position="247"/>
    </location>
</feature>
<feature type="domain" description="TIR" evidence="2">
    <location>
        <begin position="1"/>
        <end position="128"/>
    </location>
</feature>
<organism evidence="3">
    <name type="scientific">metagenome</name>
    <dbReference type="NCBI Taxonomy" id="256318"/>
    <lineage>
        <taxon>unclassified sequences</taxon>
        <taxon>metagenomes</taxon>
    </lineage>
</organism>
<keyword evidence="1" id="KW-0472">Membrane</keyword>
<feature type="transmembrane region" description="Helical" evidence="1">
    <location>
        <begin position="278"/>
        <end position="298"/>
    </location>
</feature>
<evidence type="ECO:0000256" key="1">
    <source>
        <dbReference type="SAM" id="Phobius"/>
    </source>
</evidence>
<dbReference type="SUPFAM" id="SSF52200">
    <property type="entry name" value="Toll/Interleukin receptor TIR domain"/>
    <property type="match status" value="1"/>
</dbReference>
<dbReference type="PROSITE" id="PS50104">
    <property type="entry name" value="TIR"/>
    <property type="match status" value="1"/>
</dbReference>
<evidence type="ECO:0000313" key="3">
    <source>
        <dbReference type="EMBL" id="SUS08277.1"/>
    </source>
</evidence>
<gene>
    <name evidence="3" type="ORF">DF3PB_620003</name>
</gene>
<sequence length="308" mass="34187">MADIFVSYRSVDRPLANRVADALREKGVTVWFDRELQTGTTYREEIAREIAAASIVLLIWTADAARSPWVLDEAETARRRGALLTVVVGGAVMPRNLRGTVVSSIGDGATGPSASEVGLIHDAVADVLSSLGDAKIAAAQKRSRMIVRGVDILVTAAYFCGLLITIRIFDPGASQALDNVDATTIIFFPYILLFCSLFAHTFSRAFEHVAKRLLNLNFGPSRSRVFTRWVGEGIGYVCVVAFIYISAYSSQTGFFYVSPAERQEYPYLAVWLNPSFKFMGLFIFVMLITLPKYIPFFISRALRRRLLM</sequence>
<dbReference type="AlphaFoldDB" id="A0A380TJU6"/>
<reference evidence="3" key="1">
    <citation type="submission" date="2018-07" db="EMBL/GenBank/DDBJ databases">
        <authorList>
            <person name="Quirk P.G."/>
            <person name="Krulwich T.A."/>
        </authorList>
    </citation>
    <scope>NUCLEOTIDE SEQUENCE</scope>
</reference>
<proteinExistence type="predicted"/>
<feature type="transmembrane region" description="Helical" evidence="1">
    <location>
        <begin position="145"/>
        <end position="166"/>
    </location>
</feature>
<accession>A0A380TJU6</accession>
<dbReference type="EMBL" id="UIDG01000579">
    <property type="protein sequence ID" value="SUS08277.1"/>
    <property type="molecule type" value="Genomic_DNA"/>
</dbReference>
<keyword evidence="1" id="KW-1133">Transmembrane helix</keyword>
<feature type="transmembrane region" description="Helical" evidence="1">
    <location>
        <begin position="186"/>
        <end position="206"/>
    </location>
</feature>
<name>A0A380TJU6_9ZZZZ</name>
<dbReference type="InterPro" id="IPR000157">
    <property type="entry name" value="TIR_dom"/>
</dbReference>
<dbReference type="GO" id="GO:0007165">
    <property type="term" value="P:signal transduction"/>
    <property type="evidence" value="ECO:0007669"/>
    <property type="project" value="InterPro"/>
</dbReference>